<dbReference type="InParanoid" id="A0A1Y2H060"/>
<dbReference type="Proteomes" id="UP000193648">
    <property type="component" value="Unassembled WGS sequence"/>
</dbReference>
<protein>
    <submittedName>
        <fullName evidence="1">Uncharacterized protein</fullName>
    </submittedName>
</protein>
<comment type="caution">
    <text evidence="1">The sequence shown here is derived from an EMBL/GenBank/DDBJ whole genome shotgun (WGS) entry which is preliminary data.</text>
</comment>
<evidence type="ECO:0000313" key="2">
    <source>
        <dbReference type="Proteomes" id="UP000193648"/>
    </source>
</evidence>
<dbReference type="EMBL" id="MCFF01000007">
    <property type="protein sequence ID" value="ORZ26452.1"/>
    <property type="molecule type" value="Genomic_DNA"/>
</dbReference>
<name>A0A1Y2H060_9FUNG</name>
<evidence type="ECO:0000313" key="1">
    <source>
        <dbReference type="EMBL" id="ORZ26452.1"/>
    </source>
</evidence>
<proteinExistence type="predicted"/>
<dbReference type="AlphaFoldDB" id="A0A1Y2H060"/>
<keyword evidence="2" id="KW-1185">Reference proteome</keyword>
<dbReference type="GeneID" id="33561865"/>
<reference evidence="1 2" key="1">
    <citation type="submission" date="2016-07" db="EMBL/GenBank/DDBJ databases">
        <title>Pervasive Adenine N6-methylation of Active Genes in Fungi.</title>
        <authorList>
            <consortium name="DOE Joint Genome Institute"/>
            <person name="Mondo S.J."/>
            <person name="Dannebaum R.O."/>
            <person name="Kuo R.C."/>
            <person name="Labutti K."/>
            <person name="Haridas S."/>
            <person name="Kuo A."/>
            <person name="Salamov A."/>
            <person name="Ahrendt S.R."/>
            <person name="Lipzen A."/>
            <person name="Sullivan W."/>
            <person name="Andreopoulos W.B."/>
            <person name="Clum A."/>
            <person name="Lindquist E."/>
            <person name="Daum C."/>
            <person name="Ramamoorthy G.K."/>
            <person name="Gryganskyi A."/>
            <person name="Culley D."/>
            <person name="Magnuson J.K."/>
            <person name="James T.Y."/>
            <person name="O'Malley M.A."/>
            <person name="Stajich J.E."/>
            <person name="Spatafora J.W."/>
            <person name="Visel A."/>
            <person name="Grigoriev I.V."/>
        </authorList>
    </citation>
    <scope>NUCLEOTIDE SEQUENCE [LARGE SCALE GENOMIC DNA]</scope>
    <source>
        <strain evidence="1 2">NRRL 3116</strain>
    </source>
</reference>
<accession>A0A1Y2H060</accession>
<organism evidence="1 2">
    <name type="scientific">Lobosporangium transversale</name>
    <dbReference type="NCBI Taxonomy" id="64571"/>
    <lineage>
        <taxon>Eukaryota</taxon>
        <taxon>Fungi</taxon>
        <taxon>Fungi incertae sedis</taxon>
        <taxon>Mucoromycota</taxon>
        <taxon>Mortierellomycotina</taxon>
        <taxon>Mortierellomycetes</taxon>
        <taxon>Mortierellales</taxon>
        <taxon>Mortierellaceae</taxon>
        <taxon>Lobosporangium</taxon>
    </lineage>
</organism>
<gene>
    <name evidence="1" type="ORF">BCR41DRAFT_223347</name>
</gene>
<dbReference type="RefSeq" id="XP_021884217.1">
    <property type="nucleotide sequence ID" value="XM_022020021.1"/>
</dbReference>
<sequence>MLLSSPIFMRVMNATALESYAVMTKLELIHILISSGTTEEEIYKLSKDVLKVLDEPEQLDVYFPDGVVDHPIHIIVKTSKRVVYSSKKQLRSAGG</sequence>